<dbReference type="InterPro" id="IPR012677">
    <property type="entry name" value="Nucleotide-bd_a/b_plait_sf"/>
</dbReference>
<evidence type="ECO:0000256" key="2">
    <source>
        <dbReference type="ARBA" id="ARBA00022737"/>
    </source>
</evidence>
<accession>A0A1X2GVF5</accession>
<dbReference type="PROSITE" id="PS51309">
    <property type="entry name" value="PABC"/>
    <property type="match status" value="1"/>
</dbReference>
<sequence>MTDTYAYSPVIRIPKQPQPGRKESLHSVDDFLVSDTIFMSDLPASIRETDIRTLLQHCLPVEMHIRRHDEQDEEESYLRFSSPKLADRAYTLFHQFKFTNGAALELRMYRDPTLDPEPQGDVLEIVNLSSETNNPQRLYDVFRPFGPLYLCEPKSADTAVVQYFNPSDAEDAIYQLNDSNLDGNLILVIHPGGKDQPGTPTLTLSPALSPPPSTPQELAKPHPPSQPRPYTPTSTYPSNDPARQPLNASPFGMTTNGNTVQNNTYPVMPGITNHYGNSTNSVSHSTSTAGSLGKTGKMAIDYTNLYVKNMDTRITNELLHELFGKFGRIVSARVISHPATKQSRGYGFVSFSHQQEATFALTEMNGKMVFDKPLYISYHEPKKTRNNNNSSNGHHHPMTNATSTNSMYNGYAPSLPQLPASQPLRITIGGPPSVDIAPGYSSMPGIASPVVKLPRKQTQPQDFPPLVDLSIGQGPSDPYADLNPFKSAATVKLPPQKATLNELMSPKVNNNTYSTNAAYDLAPTTSPLITDNHADSYNMPAAVKPMGMGIVAATTPKPATLRRRGSLESVNSIMTENTADVQRKRLSQAVVQLGHQERVDDIVDMLLTLKRKERSLCLFNRVFLEEKVTSALEALDTFADDDDDDIVAPQLPPVTAAFKRLSASSLRGVPKAGPTITAPLGRSNPLQPSLVASVLDAPKGMPAQDIDTLLSSISSLPSHTQKQKLGDILWPYIKPLSKPLAKNAKVPGFSSKILVHLLDNVALTELAYGMNDEAWLRTKVEEAAKIVHAS</sequence>
<dbReference type="OrthoDB" id="6159137at2759"/>
<feature type="domain" description="PABC" evidence="7">
    <location>
        <begin position="705"/>
        <end position="790"/>
    </location>
</feature>
<feature type="region of interest" description="Disordered" evidence="5">
    <location>
        <begin position="192"/>
        <end position="258"/>
    </location>
</feature>
<feature type="compositionally biased region" description="Low complexity" evidence="5">
    <location>
        <begin position="231"/>
        <end position="241"/>
    </location>
</feature>
<dbReference type="InterPro" id="IPR000504">
    <property type="entry name" value="RRM_dom"/>
</dbReference>
<dbReference type="CDD" id="cd00590">
    <property type="entry name" value="RRM_SF"/>
    <property type="match status" value="1"/>
</dbReference>
<evidence type="ECO:0000256" key="4">
    <source>
        <dbReference type="PROSITE-ProRule" id="PRU00176"/>
    </source>
</evidence>
<evidence type="ECO:0000256" key="5">
    <source>
        <dbReference type="SAM" id="MobiDB-lite"/>
    </source>
</evidence>
<feature type="domain" description="RRM" evidence="6">
    <location>
        <begin position="121"/>
        <end position="188"/>
    </location>
</feature>
<feature type="compositionally biased region" description="Pro residues" evidence="5">
    <location>
        <begin position="221"/>
        <end position="230"/>
    </location>
</feature>
<evidence type="ECO:0000259" key="7">
    <source>
        <dbReference type="PROSITE" id="PS51309"/>
    </source>
</evidence>
<dbReference type="GO" id="GO:0003723">
    <property type="term" value="F:RNA binding"/>
    <property type="evidence" value="ECO:0007669"/>
    <property type="project" value="UniProtKB-UniRule"/>
</dbReference>
<gene>
    <name evidence="8" type="ORF">DM01DRAFT_1331479</name>
</gene>
<organism evidence="8 9">
    <name type="scientific">Hesseltinella vesiculosa</name>
    <dbReference type="NCBI Taxonomy" id="101127"/>
    <lineage>
        <taxon>Eukaryota</taxon>
        <taxon>Fungi</taxon>
        <taxon>Fungi incertae sedis</taxon>
        <taxon>Mucoromycota</taxon>
        <taxon>Mucoromycotina</taxon>
        <taxon>Mucoromycetes</taxon>
        <taxon>Mucorales</taxon>
        <taxon>Cunninghamellaceae</taxon>
        <taxon>Hesseltinella</taxon>
    </lineage>
</organism>
<dbReference type="Gene3D" id="3.30.70.330">
    <property type="match status" value="3"/>
</dbReference>
<proteinExistence type="inferred from homology"/>
<dbReference type="STRING" id="101127.A0A1X2GVF5"/>
<dbReference type="SUPFAM" id="SSF63570">
    <property type="entry name" value="PABC (PABP) domain"/>
    <property type="match status" value="1"/>
</dbReference>
<protein>
    <submittedName>
        <fullName evidence="8">Uncharacterized protein</fullName>
    </submittedName>
</protein>
<name>A0A1X2GVF5_9FUNG</name>
<dbReference type="PROSITE" id="PS50102">
    <property type="entry name" value="RRM"/>
    <property type="match status" value="2"/>
</dbReference>
<dbReference type="SMART" id="SM00360">
    <property type="entry name" value="RRM"/>
    <property type="match status" value="3"/>
</dbReference>
<keyword evidence="3 4" id="KW-0694">RNA-binding</keyword>
<comment type="caution">
    <text evidence="8">The sequence shown here is derived from an EMBL/GenBank/DDBJ whole genome shotgun (WGS) entry which is preliminary data.</text>
</comment>
<evidence type="ECO:0000259" key="6">
    <source>
        <dbReference type="PROSITE" id="PS50102"/>
    </source>
</evidence>
<feature type="domain" description="RRM" evidence="6">
    <location>
        <begin position="303"/>
        <end position="381"/>
    </location>
</feature>
<keyword evidence="9" id="KW-1185">Reference proteome</keyword>
<dbReference type="SUPFAM" id="SSF54928">
    <property type="entry name" value="RNA-binding domain, RBD"/>
    <property type="match status" value="2"/>
</dbReference>
<dbReference type="InterPro" id="IPR035979">
    <property type="entry name" value="RBD_domain_sf"/>
</dbReference>
<evidence type="ECO:0000313" key="9">
    <source>
        <dbReference type="Proteomes" id="UP000242146"/>
    </source>
</evidence>
<dbReference type="PANTHER" id="PTHR24012">
    <property type="entry name" value="RNA BINDING PROTEIN"/>
    <property type="match status" value="1"/>
</dbReference>
<feature type="compositionally biased region" description="Low complexity" evidence="5">
    <location>
        <begin position="197"/>
        <end position="207"/>
    </location>
</feature>
<reference evidence="8 9" key="1">
    <citation type="submission" date="2016-07" db="EMBL/GenBank/DDBJ databases">
        <title>Pervasive Adenine N6-methylation of Active Genes in Fungi.</title>
        <authorList>
            <consortium name="DOE Joint Genome Institute"/>
            <person name="Mondo S.J."/>
            <person name="Dannebaum R.O."/>
            <person name="Kuo R.C."/>
            <person name="Labutti K."/>
            <person name="Haridas S."/>
            <person name="Kuo A."/>
            <person name="Salamov A."/>
            <person name="Ahrendt S.R."/>
            <person name="Lipzen A."/>
            <person name="Sullivan W."/>
            <person name="Andreopoulos W.B."/>
            <person name="Clum A."/>
            <person name="Lindquist E."/>
            <person name="Daum C."/>
            <person name="Ramamoorthy G.K."/>
            <person name="Gryganskyi A."/>
            <person name="Culley D."/>
            <person name="Magnuson J.K."/>
            <person name="James T.Y."/>
            <person name="O'Malley M.A."/>
            <person name="Stajich J.E."/>
            <person name="Spatafora J.W."/>
            <person name="Visel A."/>
            <person name="Grigoriev I.V."/>
        </authorList>
    </citation>
    <scope>NUCLEOTIDE SEQUENCE [LARGE SCALE GENOMIC DNA]</scope>
    <source>
        <strain evidence="8 9">NRRL 3301</strain>
    </source>
</reference>
<dbReference type="AlphaFoldDB" id="A0A1X2GVF5"/>
<evidence type="ECO:0000256" key="1">
    <source>
        <dbReference type="ARBA" id="ARBA00008557"/>
    </source>
</evidence>
<dbReference type="EMBL" id="MCGT01000002">
    <property type="protein sequence ID" value="ORX62017.1"/>
    <property type="molecule type" value="Genomic_DNA"/>
</dbReference>
<dbReference type="Pfam" id="PF00076">
    <property type="entry name" value="RRM_1"/>
    <property type="match status" value="2"/>
</dbReference>
<comment type="similarity">
    <text evidence="1">Belongs to the polyadenylate-binding protein type-1 family.</text>
</comment>
<keyword evidence="2" id="KW-0677">Repeat</keyword>
<feature type="region of interest" description="Disordered" evidence="5">
    <location>
        <begin position="382"/>
        <end position="404"/>
    </location>
</feature>
<evidence type="ECO:0000313" key="8">
    <source>
        <dbReference type="EMBL" id="ORX62017.1"/>
    </source>
</evidence>
<dbReference type="InterPro" id="IPR002004">
    <property type="entry name" value="PABP_HYD_C"/>
</dbReference>
<dbReference type="Proteomes" id="UP000242146">
    <property type="component" value="Unassembled WGS sequence"/>
</dbReference>
<dbReference type="Gene3D" id="1.10.1900.10">
    <property type="entry name" value="c-terminal domain of poly(a) binding protein"/>
    <property type="match status" value="2"/>
</dbReference>
<dbReference type="InterPro" id="IPR036053">
    <property type="entry name" value="PABP-dom"/>
</dbReference>
<evidence type="ECO:0000256" key="3">
    <source>
        <dbReference type="ARBA" id="ARBA00022884"/>
    </source>
</evidence>